<reference evidence="2" key="1">
    <citation type="submission" date="2022-08" db="EMBL/GenBank/DDBJ databases">
        <authorList>
            <person name="Dale J.L."/>
        </authorList>
    </citation>
    <scope>NUCLEOTIDE SEQUENCE</scope>
    <source>
        <strain evidence="2">2022EL-00758</strain>
    </source>
</reference>
<dbReference type="SMART" id="SM00671">
    <property type="entry name" value="SEL1"/>
    <property type="match status" value="3"/>
</dbReference>
<keyword evidence="1" id="KW-0732">Signal</keyword>
<dbReference type="Pfam" id="PF08238">
    <property type="entry name" value="Sel1"/>
    <property type="match status" value="3"/>
</dbReference>
<evidence type="ECO:0000256" key="1">
    <source>
        <dbReference type="SAM" id="SignalP"/>
    </source>
</evidence>
<gene>
    <name evidence="2" type="ORF">N0392_06280</name>
</gene>
<dbReference type="EMBL" id="JAPNMI010000003">
    <property type="protein sequence ID" value="MCY0789291.1"/>
    <property type="molecule type" value="Genomic_DNA"/>
</dbReference>
<comment type="caution">
    <text evidence="2">The sequence shown here is derived from an EMBL/GenBank/DDBJ whole genome shotgun (WGS) entry which is preliminary data.</text>
</comment>
<dbReference type="InterPro" id="IPR052945">
    <property type="entry name" value="Mitotic_Regulator"/>
</dbReference>
<evidence type="ECO:0000313" key="3">
    <source>
        <dbReference type="Proteomes" id="UP001076655"/>
    </source>
</evidence>
<accession>A0A9Q4CNU9</accession>
<proteinExistence type="predicted"/>
<organism evidence="2 3">
    <name type="scientific">Morganella morganii</name>
    <name type="common">Proteus morganii</name>
    <dbReference type="NCBI Taxonomy" id="582"/>
    <lineage>
        <taxon>Bacteria</taxon>
        <taxon>Pseudomonadati</taxon>
        <taxon>Pseudomonadota</taxon>
        <taxon>Gammaproteobacteria</taxon>
        <taxon>Enterobacterales</taxon>
        <taxon>Morganellaceae</taxon>
        <taxon>Morganella</taxon>
    </lineage>
</organism>
<sequence length="168" mass="18781">MKIFTWLFLYFIAAESFAAVDYDAMLAEIRSKPEYILLLPDAQKGDPVAQKKIGDIYNEGDGVFAFPAQALYWYEKAGMQGNLTAQIQAGDFYYSGTGVHKNYFLAKKWYEKAANQGNARAQISLGNLYSTGGSFFPKNKLKAKKWYSKACESGSFAGCNLKKSIQDK</sequence>
<protein>
    <submittedName>
        <fullName evidence="2">Tetratricopeptide repeat protein</fullName>
    </submittedName>
</protein>
<dbReference type="Proteomes" id="UP001076655">
    <property type="component" value="Unassembled WGS sequence"/>
</dbReference>
<dbReference type="AlphaFoldDB" id="A0A9Q4CNU9"/>
<dbReference type="InterPro" id="IPR006597">
    <property type="entry name" value="Sel1-like"/>
</dbReference>
<dbReference type="RefSeq" id="WP_160316261.1">
    <property type="nucleotide sequence ID" value="NZ_CABMNP010000155.1"/>
</dbReference>
<dbReference type="PANTHER" id="PTHR43628">
    <property type="entry name" value="ACTIVATOR OF C KINASE PROTEIN 1-RELATED"/>
    <property type="match status" value="1"/>
</dbReference>
<dbReference type="SUPFAM" id="SSF81901">
    <property type="entry name" value="HCP-like"/>
    <property type="match status" value="1"/>
</dbReference>
<name>A0A9Q4CNU9_MORMO</name>
<evidence type="ECO:0000313" key="2">
    <source>
        <dbReference type="EMBL" id="MCY0789291.1"/>
    </source>
</evidence>
<dbReference type="PANTHER" id="PTHR43628:SF1">
    <property type="entry name" value="CHITIN SYNTHASE REGULATORY FACTOR 2-RELATED"/>
    <property type="match status" value="1"/>
</dbReference>
<dbReference type="InterPro" id="IPR011990">
    <property type="entry name" value="TPR-like_helical_dom_sf"/>
</dbReference>
<dbReference type="Gene3D" id="1.25.40.10">
    <property type="entry name" value="Tetratricopeptide repeat domain"/>
    <property type="match status" value="1"/>
</dbReference>
<feature type="signal peptide" evidence="1">
    <location>
        <begin position="1"/>
        <end position="18"/>
    </location>
</feature>
<feature type="chain" id="PRO_5040300844" evidence="1">
    <location>
        <begin position="19"/>
        <end position="168"/>
    </location>
</feature>